<dbReference type="Proteomes" id="UP001061302">
    <property type="component" value="Chromosome"/>
</dbReference>
<accession>A0ABY6DHZ3</accession>
<evidence type="ECO:0000256" key="1">
    <source>
        <dbReference type="SAM" id="MobiDB-lite"/>
    </source>
</evidence>
<reference evidence="2" key="1">
    <citation type="submission" date="2022-10" db="EMBL/GenBank/DDBJ databases">
        <title>Chitiniphilus purpureus sp. nov., a novel chitin-degrading bacterium isolated from crawfish pond sediment.</title>
        <authorList>
            <person name="Li K."/>
        </authorList>
    </citation>
    <scope>NUCLEOTIDE SEQUENCE</scope>
    <source>
        <strain evidence="2">CD1</strain>
    </source>
</reference>
<feature type="region of interest" description="Disordered" evidence="1">
    <location>
        <begin position="176"/>
        <end position="202"/>
    </location>
</feature>
<dbReference type="RefSeq" id="WP_263123124.1">
    <property type="nucleotide sequence ID" value="NZ_CP106753.1"/>
</dbReference>
<evidence type="ECO:0008006" key="4">
    <source>
        <dbReference type="Google" id="ProtNLM"/>
    </source>
</evidence>
<dbReference type="EMBL" id="CP106753">
    <property type="protein sequence ID" value="UXY13848.1"/>
    <property type="molecule type" value="Genomic_DNA"/>
</dbReference>
<organism evidence="2 3">
    <name type="scientific">Chitiniphilus purpureus</name>
    <dbReference type="NCBI Taxonomy" id="2981137"/>
    <lineage>
        <taxon>Bacteria</taxon>
        <taxon>Pseudomonadati</taxon>
        <taxon>Pseudomonadota</taxon>
        <taxon>Betaproteobacteria</taxon>
        <taxon>Neisseriales</taxon>
        <taxon>Chitinibacteraceae</taxon>
        <taxon>Chitiniphilus</taxon>
    </lineage>
</organism>
<protein>
    <recommendedName>
        <fullName evidence="4">HK97 gp10 family phage protein</fullName>
    </recommendedName>
</protein>
<gene>
    <name evidence="2" type="ORF">N8I74_10995</name>
</gene>
<evidence type="ECO:0000313" key="3">
    <source>
        <dbReference type="Proteomes" id="UP001061302"/>
    </source>
</evidence>
<evidence type="ECO:0000313" key="2">
    <source>
        <dbReference type="EMBL" id="UXY13848.1"/>
    </source>
</evidence>
<keyword evidence="3" id="KW-1185">Reference proteome</keyword>
<sequence>MITLRPDPISLQRAEQVAADKARRCAAIALTRTAVLAQKLLRDEMSSVLDRPTPFTLSGTVVRPALYRREPIAAAVVFKDWQARYMDDVVLGLRQRGLKRFELALQAAGTMPRGWVCVPAAQAPRDAFGNVPRGLIMQIISQIGTELTGGYQNRSRPVSKRVRNPDGTWRWVTQDSAASRRNKQRNGSFYAIQPGGDSKVPPGIYQRRASAHGSMTRMLFLFAPQAAYHQQIDLQRIGQEAMDRYYLREFEEALRK</sequence>
<name>A0ABY6DHZ3_9NEIS</name>
<proteinExistence type="predicted"/>